<dbReference type="AlphaFoldDB" id="A0A0F9CQW1"/>
<accession>A0A0F9CQW1</accession>
<reference evidence="1" key="1">
    <citation type="journal article" date="2015" name="Nature">
        <title>Complex archaea that bridge the gap between prokaryotes and eukaryotes.</title>
        <authorList>
            <person name="Spang A."/>
            <person name="Saw J.H."/>
            <person name="Jorgensen S.L."/>
            <person name="Zaremba-Niedzwiedzka K."/>
            <person name="Martijn J."/>
            <person name="Lind A.E."/>
            <person name="van Eijk R."/>
            <person name="Schleper C."/>
            <person name="Guy L."/>
            <person name="Ettema T.J."/>
        </authorList>
    </citation>
    <scope>NUCLEOTIDE SEQUENCE</scope>
</reference>
<protein>
    <submittedName>
        <fullName evidence="1">Uncharacterized protein</fullName>
    </submittedName>
</protein>
<sequence length="95" mass="10781">MLNISKMSLDNRYNSTTLFIKNIGRAVQAKLSAPAGAKGERIEGELEGYRDEHLIVRVKYGSSKETTKETAKKSTKRILWPFVMLDEIHFPEPVT</sequence>
<comment type="caution">
    <text evidence="1">The sequence shown here is derived from an EMBL/GenBank/DDBJ whole genome shotgun (WGS) entry which is preliminary data.</text>
</comment>
<dbReference type="EMBL" id="LAZR01045386">
    <property type="protein sequence ID" value="KKK98981.1"/>
    <property type="molecule type" value="Genomic_DNA"/>
</dbReference>
<evidence type="ECO:0000313" key="1">
    <source>
        <dbReference type="EMBL" id="KKK98981.1"/>
    </source>
</evidence>
<gene>
    <name evidence="1" type="ORF">LCGC14_2637310</name>
</gene>
<name>A0A0F9CQW1_9ZZZZ</name>
<proteinExistence type="predicted"/>
<organism evidence="1">
    <name type="scientific">marine sediment metagenome</name>
    <dbReference type="NCBI Taxonomy" id="412755"/>
    <lineage>
        <taxon>unclassified sequences</taxon>
        <taxon>metagenomes</taxon>
        <taxon>ecological metagenomes</taxon>
    </lineage>
</organism>